<keyword evidence="3 10" id="KW-1134">Transmembrane beta strand</keyword>
<keyword evidence="7 10" id="KW-0472">Membrane</keyword>
<evidence type="ECO:0000256" key="7">
    <source>
        <dbReference type="ARBA" id="ARBA00023136"/>
    </source>
</evidence>
<dbReference type="InterPro" id="IPR039426">
    <property type="entry name" value="TonB-dep_rcpt-like"/>
</dbReference>
<organism evidence="15 16">
    <name type="scientific">Undibacterium seohonense</name>
    <dbReference type="NCBI Taxonomy" id="1344950"/>
    <lineage>
        <taxon>Bacteria</taxon>
        <taxon>Pseudomonadati</taxon>
        <taxon>Pseudomonadota</taxon>
        <taxon>Betaproteobacteria</taxon>
        <taxon>Burkholderiales</taxon>
        <taxon>Oxalobacteraceae</taxon>
        <taxon>Undibacterium</taxon>
    </lineage>
</organism>
<keyword evidence="2 10" id="KW-0813">Transport</keyword>
<keyword evidence="6 11" id="KW-0798">TonB box</keyword>
<accession>A0ABR6X6U9</accession>
<dbReference type="Pfam" id="PF00593">
    <property type="entry name" value="TonB_dep_Rec_b-barrel"/>
    <property type="match status" value="1"/>
</dbReference>
<feature type="region of interest" description="Disordered" evidence="12">
    <location>
        <begin position="1"/>
        <end position="22"/>
    </location>
</feature>
<keyword evidence="5" id="KW-0732">Signal</keyword>
<dbReference type="InterPro" id="IPR012910">
    <property type="entry name" value="Plug_dom"/>
</dbReference>
<reference evidence="15 16" key="1">
    <citation type="submission" date="2020-08" db="EMBL/GenBank/DDBJ databases">
        <title>Novel species isolated from subtropical streams in China.</title>
        <authorList>
            <person name="Lu H."/>
        </authorList>
    </citation>
    <scope>NUCLEOTIDE SEQUENCE [LARGE SCALE GENOMIC DNA]</scope>
    <source>
        <strain evidence="15 16">KACC 16656</strain>
    </source>
</reference>
<comment type="caution">
    <text evidence="15">The sequence shown here is derived from an EMBL/GenBank/DDBJ whole genome shotgun (WGS) entry which is preliminary data.</text>
</comment>
<feature type="domain" description="TonB-dependent receptor plug" evidence="14">
    <location>
        <begin position="92"/>
        <end position="183"/>
    </location>
</feature>
<dbReference type="SUPFAM" id="SSF56935">
    <property type="entry name" value="Porins"/>
    <property type="match status" value="1"/>
</dbReference>
<comment type="similarity">
    <text evidence="10 11">Belongs to the TonB-dependent receptor family.</text>
</comment>
<evidence type="ECO:0000256" key="10">
    <source>
        <dbReference type="PROSITE-ProRule" id="PRU01360"/>
    </source>
</evidence>
<sequence length="702" mass="78075">MKKNSVLSGSASSSTLPYSRSLSAKPGFRQHRFARHINSAMLVLITGGVTLNANAQQEADVNKKEPVEQTQKVEVHAAKPVQSTNEKLSLTGEELFKMPGSGGDPLKALQTLPGLASNNDGDSGSAVRGARPSDNAYYVDFLPVGYLFHMGGFVSVFNADLIRRFDLYSAAWSPQYGDVIGGVFDASLRNPRTDRIGGKVRAGVLDDSVLLEGPLSENTSFFLSARRSVIDLFVKEIKDEEAGTSFSFPSYSDVQGRFLWNLNSKNRLRFDLATAQDRVKFNLKKDSIDVQHDPILLGESAESSSFNNMAVVLETDLGAKTSNQVALGQMVTHQKTKIGSAGAYASTSTLKYFREQLTTNIIDNHQVIAGVDLSSNTLDIDVNIKNPRCTEFDPNCDATSADFSRTKRSQRNNSAAVYVSDRWTLSPQWTLTGGLRATHDDYLKENVLDPRLGLEYRYSPQTVFSVGVGRHHQEPSREQSLSEIGNPYLKSIRSKQVVFGVTQDLEQGWSWRAELYNKDFDNFVVSDPLQNYRNGASGSAHGLEVLVKKDMGYGLSGFVSLSVSKSKRRNDLTGENFTFGFDQPVIANAVLQYKASEKLQYGARWSYHTGHPDTPIIGTRTDTDGRIRPIYGALNSERMPAYHRLDLRVDYQYSDKLSYYAELINAYARSNIGRYEYSVDYKTRKPEAQMPIFPSIGMQYKF</sequence>
<keyword evidence="9 10" id="KW-0998">Cell outer membrane</keyword>
<feature type="domain" description="TonB-dependent receptor-like beta-barrel" evidence="13">
    <location>
        <begin position="306"/>
        <end position="665"/>
    </location>
</feature>
<keyword evidence="8 15" id="KW-0675">Receptor</keyword>
<evidence type="ECO:0000256" key="8">
    <source>
        <dbReference type="ARBA" id="ARBA00023170"/>
    </source>
</evidence>
<evidence type="ECO:0000256" key="1">
    <source>
        <dbReference type="ARBA" id="ARBA00004571"/>
    </source>
</evidence>
<evidence type="ECO:0000256" key="3">
    <source>
        <dbReference type="ARBA" id="ARBA00022452"/>
    </source>
</evidence>
<keyword evidence="16" id="KW-1185">Reference proteome</keyword>
<keyword evidence="4 10" id="KW-0812">Transmembrane</keyword>
<dbReference type="PANTHER" id="PTHR30069">
    <property type="entry name" value="TONB-DEPENDENT OUTER MEMBRANE RECEPTOR"/>
    <property type="match status" value="1"/>
</dbReference>
<dbReference type="PROSITE" id="PS52016">
    <property type="entry name" value="TONB_DEPENDENT_REC_3"/>
    <property type="match status" value="1"/>
</dbReference>
<evidence type="ECO:0000256" key="9">
    <source>
        <dbReference type="ARBA" id="ARBA00023237"/>
    </source>
</evidence>
<evidence type="ECO:0000259" key="13">
    <source>
        <dbReference type="Pfam" id="PF00593"/>
    </source>
</evidence>
<dbReference type="InterPro" id="IPR036942">
    <property type="entry name" value="Beta-barrel_TonB_sf"/>
</dbReference>
<evidence type="ECO:0000256" key="6">
    <source>
        <dbReference type="ARBA" id="ARBA00023077"/>
    </source>
</evidence>
<dbReference type="EMBL" id="JACOFW010000016">
    <property type="protein sequence ID" value="MBC3808453.1"/>
    <property type="molecule type" value="Genomic_DNA"/>
</dbReference>
<gene>
    <name evidence="15" type="ORF">H8K52_13995</name>
</gene>
<evidence type="ECO:0000313" key="16">
    <source>
        <dbReference type="Proteomes" id="UP000648257"/>
    </source>
</evidence>
<dbReference type="Pfam" id="PF07715">
    <property type="entry name" value="Plug"/>
    <property type="match status" value="1"/>
</dbReference>
<evidence type="ECO:0000313" key="15">
    <source>
        <dbReference type="EMBL" id="MBC3808453.1"/>
    </source>
</evidence>
<evidence type="ECO:0000256" key="4">
    <source>
        <dbReference type="ARBA" id="ARBA00022692"/>
    </source>
</evidence>
<dbReference type="InterPro" id="IPR000531">
    <property type="entry name" value="Beta-barrel_TonB"/>
</dbReference>
<dbReference type="RefSeq" id="WP_186923528.1">
    <property type="nucleotide sequence ID" value="NZ_JACOFW010000016.1"/>
</dbReference>
<evidence type="ECO:0000259" key="14">
    <source>
        <dbReference type="Pfam" id="PF07715"/>
    </source>
</evidence>
<evidence type="ECO:0000256" key="12">
    <source>
        <dbReference type="SAM" id="MobiDB-lite"/>
    </source>
</evidence>
<dbReference type="PANTHER" id="PTHR30069:SF29">
    <property type="entry name" value="HEMOGLOBIN AND HEMOGLOBIN-HAPTOGLOBIN-BINDING PROTEIN 1-RELATED"/>
    <property type="match status" value="1"/>
</dbReference>
<protein>
    <submittedName>
        <fullName evidence="15">TonB-dependent receptor</fullName>
    </submittedName>
</protein>
<dbReference type="Proteomes" id="UP000648257">
    <property type="component" value="Unassembled WGS sequence"/>
</dbReference>
<evidence type="ECO:0000256" key="11">
    <source>
        <dbReference type="RuleBase" id="RU003357"/>
    </source>
</evidence>
<evidence type="ECO:0000256" key="5">
    <source>
        <dbReference type="ARBA" id="ARBA00022729"/>
    </source>
</evidence>
<name>A0ABR6X6U9_9BURK</name>
<proteinExistence type="inferred from homology"/>
<evidence type="ECO:0000256" key="2">
    <source>
        <dbReference type="ARBA" id="ARBA00022448"/>
    </source>
</evidence>
<dbReference type="Gene3D" id="2.40.170.20">
    <property type="entry name" value="TonB-dependent receptor, beta-barrel domain"/>
    <property type="match status" value="1"/>
</dbReference>
<comment type="subcellular location">
    <subcellularLocation>
        <location evidence="1 10">Cell outer membrane</location>
        <topology evidence="1 10">Multi-pass membrane protein</topology>
    </subcellularLocation>
</comment>